<reference evidence="2" key="1">
    <citation type="submission" date="2023-06" db="EMBL/GenBank/DDBJ databases">
        <title>Genome-scale phylogeny and comparative genomics of the fungal order Sordariales.</title>
        <authorList>
            <consortium name="Lawrence Berkeley National Laboratory"/>
            <person name="Hensen N."/>
            <person name="Bonometti L."/>
            <person name="Westerberg I."/>
            <person name="Brannstrom I.O."/>
            <person name="Guillou S."/>
            <person name="Cros-Aarteil S."/>
            <person name="Calhoun S."/>
            <person name="Haridas S."/>
            <person name="Kuo A."/>
            <person name="Mondo S."/>
            <person name="Pangilinan J."/>
            <person name="Riley R."/>
            <person name="LaButti K."/>
            <person name="Andreopoulos B."/>
            <person name="Lipzen A."/>
            <person name="Chen C."/>
            <person name="Yanf M."/>
            <person name="Daum C."/>
            <person name="Ng V."/>
            <person name="Clum A."/>
            <person name="Steindorff A."/>
            <person name="Ohm R."/>
            <person name="Martin F."/>
            <person name="Silar P."/>
            <person name="Natvig D."/>
            <person name="Lalanne C."/>
            <person name="Gautier V."/>
            <person name="Ament-velasquez S.L."/>
            <person name="Kruys A."/>
            <person name="Hutchinson M.I."/>
            <person name="Powell A.J."/>
            <person name="Barry K."/>
            <person name="Miller A.N."/>
            <person name="Grigoriev I.V."/>
            <person name="Debuchy R."/>
            <person name="Gladieux P."/>
            <person name="Thoren M.H."/>
            <person name="Johannesson H."/>
        </authorList>
    </citation>
    <scope>NUCLEOTIDE SEQUENCE</scope>
    <source>
        <strain evidence="2">SMH3187-1</strain>
    </source>
</reference>
<evidence type="ECO:0000313" key="3">
    <source>
        <dbReference type="Proteomes" id="UP001172155"/>
    </source>
</evidence>
<gene>
    <name evidence="2" type="ORF">B0T18DRAFT_407223</name>
</gene>
<feature type="chain" id="PRO_5041255333" description="Secreted protein" evidence="1">
    <location>
        <begin position="19"/>
        <end position="157"/>
    </location>
</feature>
<keyword evidence="3" id="KW-1185">Reference proteome</keyword>
<dbReference type="Proteomes" id="UP001172155">
    <property type="component" value="Unassembled WGS sequence"/>
</dbReference>
<evidence type="ECO:0000256" key="1">
    <source>
        <dbReference type="SAM" id="SignalP"/>
    </source>
</evidence>
<dbReference type="EMBL" id="JAUKUD010000003">
    <property type="protein sequence ID" value="KAK0749651.1"/>
    <property type="molecule type" value="Genomic_DNA"/>
</dbReference>
<evidence type="ECO:0008006" key="4">
    <source>
        <dbReference type="Google" id="ProtNLM"/>
    </source>
</evidence>
<proteinExistence type="predicted"/>
<sequence>MAVLSCTGLLLQSSVVDTQPVDRAPLLPRTRDINTDTLAMGFSCLHVLPVSFFRFPSPSVYPCPLQTSLTCIKTTLPSYSSTHAVFAGRQPPCHGPVHRNPHFTESQVFDRHALPWPPVVSRRRLFQFLCGRQPRLSEHACPLSTAQGDFHNGEGPI</sequence>
<organism evidence="2 3">
    <name type="scientific">Schizothecium vesticola</name>
    <dbReference type="NCBI Taxonomy" id="314040"/>
    <lineage>
        <taxon>Eukaryota</taxon>
        <taxon>Fungi</taxon>
        <taxon>Dikarya</taxon>
        <taxon>Ascomycota</taxon>
        <taxon>Pezizomycotina</taxon>
        <taxon>Sordariomycetes</taxon>
        <taxon>Sordariomycetidae</taxon>
        <taxon>Sordariales</taxon>
        <taxon>Schizotheciaceae</taxon>
        <taxon>Schizothecium</taxon>
    </lineage>
</organism>
<accession>A0AA40F230</accession>
<name>A0AA40F230_9PEZI</name>
<keyword evidence="1" id="KW-0732">Signal</keyword>
<evidence type="ECO:0000313" key="2">
    <source>
        <dbReference type="EMBL" id="KAK0749651.1"/>
    </source>
</evidence>
<comment type="caution">
    <text evidence="2">The sequence shown here is derived from an EMBL/GenBank/DDBJ whole genome shotgun (WGS) entry which is preliminary data.</text>
</comment>
<protein>
    <recommendedName>
        <fullName evidence="4">Secreted protein</fullName>
    </recommendedName>
</protein>
<dbReference type="AlphaFoldDB" id="A0AA40F230"/>
<feature type="signal peptide" evidence="1">
    <location>
        <begin position="1"/>
        <end position="18"/>
    </location>
</feature>